<accession>A0A9D1JE83</accession>
<dbReference type="AlphaFoldDB" id="A0A9D1JE83"/>
<name>A0A9D1JE83_9FIRM</name>
<feature type="transmembrane region" description="Helical" evidence="1">
    <location>
        <begin position="69"/>
        <end position="88"/>
    </location>
</feature>
<protein>
    <submittedName>
        <fullName evidence="2">Uncharacterized protein</fullName>
    </submittedName>
</protein>
<reference evidence="2" key="2">
    <citation type="journal article" date="2021" name="PeerJ">
        <title>Extensive microbial diversity within the chicken gut microbiome revealed by metagenomics and culture.</title>
        <authorList>
            <person name="Gilroy R."/>
            <person name="Ravi A."/>
            <person name="Getino M."/>
            <person name="Pursley I."/>
            <person name="Horton D.L."/>
            <person name="Alikhan N.F."/>
            <person name="Baker D."/>
            <person name="Gharbi K."/>
            <person name="Hall N."/>
            <person name="Watson M."/>
            <person name="Adriaenssens E.M."/>
            <person name="Foster-Nyarko E."/>
            <person name="Jarju S."/>
            <person name="Secka A."/>
            <person name="Antonio M."/>
            <person name="Oren A."/>
            <person name="Chaudhuri R.R."/>
            <person name="La Ragione R."/>
            <person name="Hildebrand F."/>
            <person name="Pallen M.J."/>
        </authorList>
    </citation>
    <scope>NUCLEOTIDE SEQUENCE</scope>
    <source>
        <strain evidence="2">ChiW13-3771</strain>
    </source>
</reference>
<organism evidence="2 3">
    <name type="scientific">Candidatus Fimimorpha faecalis</name>
    <dbReference type="NCBI Taxonomy" id="2840824"/>
    <lineage>
        <taxon>Bacteria</taxon>
        <taxon>Bacillati</taxon>
        <taxon>Bacillota</taxon>
        <taxon>Clostridia</taxon>
        <taxon>Eubacteriales</taxon>
        <taxon>Candidatus Fimimorpha</taxon>
    </lineage>
</organism>
<reference evidence="2" key="1">
    <citation type="submission" date="2020-10" db="EMBL/GenBank/DDBJ databases">
        <authorList>
            <person name="Gilroy R."/>
        </authorList>
    </citation>
    <scope>NUCLEOTIDE SEQUENCE</scope>
    <source>
        <strain evidence="2">ChiW13-3771</strain>
    </source>
</reference>
<proteinExistence type="predicted"/>
<dbReference type="Proteomes" id="UP000824201">
    <property type="component" value="Unassembled WGS sequence"/>
</dbReference>
<keyword evidence="1" id="KW-0472">Membrane</keyword>
<gene>
    <name evidence="2" type="ORF">IAC96_11205</name>
</gene>
<evidence type="ECO:0000313" key="2">
    <source>
        <dbReference type="EMBL" id="HIR89505.1"/>
    </source>
</evidence>
<keyword evidence="1" id="KW-1133">Transmembrane helix</keyword>
<sequence>MPGNRGAFRIGILFLCIAILDGVGTEVHFPKKYRNYKDLRVWQKKRMIPDIIITIGSMLLHYSPQSPKIFFIIADIIICIGFVWLYLVDHFFRKKAKNEKNKA</sequence>
<keyword evidence="1" id="KW-0812">Transmembrane</keyword>
<dbReference type="EMBL" id="DVHN01000149">
    <property type="protein sequence ID" value="HIR89505.1"/>
    <property type="molecule type" value="Genomic_DNA"/>
</dbReference>
<evidence type="ECO:0000313" key="3">
    <source>
        <dbReference type="Proteomes" id="UP000824201"/>
    </source>
</evidence>
<evidence type="ECO:0000256" key="1">
    <source>
        <dbReference type="SAM" id="Phobius"/>
    </source>
</evidence>
<comment type="caution">
    <text evidence="2">The sequence shown here is derived from an EMBL/GenBank/DDBJ whole genome shotgun (WGS) entry which is preliminary data.</text>
</comment>
<feature type="transmembrane region" description="Helical" evidence="1">
    <location>
        <begin position="6"/>
        <end position="27"/>
    </location>
</feature>